<feature type="compositionally biased region" description="Basic and acidic residues" evidence="1">
    <location>
        <begin position="144"/>
        <end position="170"/>
    </location>
</feature>
<feature type="region of interest" description="Disordered" evidence="1">
    <location>
        <begin position="76"/>
        <end position="185"/>
    </location>
</feature>
<keyword evidence="4" id="KW-1185">Reference proteome</keyword>
<sequence length="185" mass="20808">MPIRLRFLSLCAASIVGATALLATTTAVAADNSGIVIIDQQQRSTPFGSYNSRRQTQVFGPSSGFRYEEYRTPVQPVYPRYRNPGHRHGRSDRHDGGYAYGPSYRGDQRERRVIQRYGPGAYGRYGAPAAPRYNGHGHSRGHRDRFGGHDRGYGHDRDRARNGRAIDRPRRAIKPAQRAIGSDRR</sequence>
<feature type="signal peptide" evidence="2">
    <location>
        <begin position="1"/>
        <end position="29"/>
    </location>
</feature>
<feature type="chain" id="PRO_5045650405" evidence="2">
    <location>
        <begin position="30"/>
        <end position="185"/>
    </location>
</feature>
<keyword evidence="2" id="KW-0732">Signal</keyword>
<dbReference type="Proteomes" id="UP001460888">
    <property type="component" value="Unassembled WGS sequence"/>
</dbReference>
<evidence type="ECO:0000313" key="3">
    <source>
        <dbReference type="EMBL" id="MES1929458.1"/>
    </source>
</evidence>
<comment type="caution">
    <text evidence="3">The sequence shown here is derived from an EMBL/GenBank/DDBJ whole genome shotgun (WGS) entry which is preliminary data.</text>
</comment>
<dbReference type="EMBL" id="APND01000002">
    <property type="protein sequence ID" value="MES1929458.1"/>
    <property type="molecule type" value="Genomic_DNA"/>
</dbReference>
<reference evidence="3 4" key="1">
    <citation type="submission" date="2013-03" db="EMBL/GenBank/DDBJ databases">
        <title>Salinisphaera dokdonensis CL-ES53 Genome Sequencing.</title>
        <authorList>
            <person name="Li C."/>
            <person name="Lai Q."/>
            <person name="Shao Z."/>
        </authorList>
    </citation>
    <scope>NUCLEOTIDE SEQUENCE [LARGE SCALE GENOMIC DNA]</scope>
    <source>
        <strain evidence="3 4">CL-ES53</strain>
    </source>
</reference>
<name>A0ABV2B0Q8_9GAMM</name>
<protein>
    <submittedName>
        <fullName evidence="3">Uncharacterized protein</fullName>
    </submittedName>
</protein>
<gene>
    <name evidence="3" type="ORF">SADO_09377</name>
</gene>
<evidence type="ECO:0000256" key="1">
    <source>
        <dbReference type="SAM" id="MobiDB-lite"/>
    </source>
</evidence>
<dbReference type="RefSeq" id="WP_353110944.1">
    <property type="nucleotide sequence ID" value="NZ_APND01000002.1"/>
</dbReference>
<proteinExistence type="predicted"/>
<feature type="compositionally biased region" description="Low complexity" evidence="1">
    <location>
        <begin position="116"/>
        <end position="133"/>
    </location>
</feature>
<accession>A0ABV2B0Q8</accession>
<evidence type="ECO:0000256" key="2">
    <source>
        <dbReference type="SAM" id="SignalP"/>
    </source>
</evidence>
<evidence type="ECO:0000313" key="4">
    <source>
        <dbReference type="Proteomes" id="UP001460888"/>
    </source>
</evidence>
<organism evidence="3 4">
    <name type="scientific">Salinisphaera dokdonensis CL-ES53</name>
    <dbReference type="NCBI Taxonomy" id="1304272"/>
    <lineage>
        <taxon>Bacteria</taxon>
        <taxon>Pseudomonadati</taxon>
        <taxon>Pseudomonadota</taxon>
        <taxon>Gammaproteobacteria</taxon>
        <taxon>Salinisphaerales</taxon>
        <taxon>Salinisphaeraceae</taxon>
        <taxon>Salinisphaera</taxon>
    </lineage>
</organism>